<comment type="caution">
    <text evidence="3">The sequence shown here is derived from an EMBL/GenBank/DDBJ whole genome shotgun (WGS) entry which is preliminary data.</text>
</comment>
<organism evidence="3 4">
    <name type="scientific">Flavobacterium dankookense</name>
    <dbReference type="NCBI Taxonomy" id="706186"/>
    <lineage>
        <taxon>Bacteria</taxon>
        <taxon>Pseudomonadati</taxon>
        <taxon>Bacteroidota</taxon>
        <taxon>Flavobacteriia</taxon>
        <taxon>Flavobacteriales</taxon>
        <taxon>Flavobacteriaceae</taxon>
        <taxon>Flavobacterium</taxon>
    </lineage>
</organism>
<dbReference type="AlphaFoldDB" id="A0A4R6QBU4"/>
<dbReference type="InterPro" id="IPR025698">
    <property type="entry name" value="2TM_dom"/>
</dbReference>
<keyword evidence="1" id="KW-0812">Transmembrane</keyword>
<protein>
    <submittedName>
        <fullName evidence="3">2TM domain-containing protein</fullName>
    </submittedName>
</protein>
<proteinExistence type="predicted"/>
<dbReference type="Proteomes" id="UP000295260">
    <property type="component" value="Unassembled WGS sequence"/>
</dbReference>
<evidence type="ECO:0000259" key="2">
    <source>
        <dbReference type="Pfam" id="PF13239"/>
    </source>
</evidence>
<feature type="domain" description="2TM" evidence="2">
    <location>
        <begin position="12"/>
        <end position="91"/>
    </location>
</feature>
<evidence type="ECO:0000313" key="4">
    <source>
        <dbReference type="Proteomes" id="UP000295260"/>
    </source>
</evidence>
<evidence type="ECO:0000313" key="3">
    <source>
        <dbReference type="EMBL" id="TDP59313.1"/>
    </source>
</evidence>
<dbReference type="Pfam" id="PF13239">
    <property type="entry name" value="2TM"/>
    <property type="match status" value="1"/>
</dbReference>
<keyword evidence="1" id="KW-1133">Transmembrane helix</keyword>
<keyword evidence="4" id="KW-1185">Reference proteome</keyword>
<reference evidence="3 4" key="1">
    <citation type="submission" date="2019-03" db="EMBL/GenBank/DDBJ databases">
        <title>Genomic Encyclopedia of Archaeal and Bacterial Type Strains, Phase II (KMG-II): from individual species to whole genera.</title>
        <authorList>
            <person name="Goeker M."/>
        </authorList>
    </citation>
    <scope>NUCLEOTIDE SEQUENCE [LARGE SCALE GENOMIC DNA]</scope>
    <source>
        <strain evidence="3 4">DSM 25687</strain>
    </source>
</reference>
<keyword evidence="1" id="KW-0472">Membrane</keyword>
<feature type="transmembrane region" description="Helical" evidence="1">
    <location>
        <begin position="49"/>
        <end position="77"/>
    </location>
</feature>
<name>A0A4R6QBU4_9FLAO</name>
<accession>A0A4R6QBU4</accession>
<evidence type="ECO:0000256" key="1">
    <source>
        <dbReference type="SAM" id="Phobius"/>
    </source>
</evidence>
<gene>
    <name evidence="3" type="ORF">BC748_1560</name>
</gene>
<dbReference type="EMBL" id="SNXR01000013">
    <property type="protein sequence ID" value="TDP59313.1"/>
    <property type="molecule type" value="Genomic_DNA"/>
</dbReference>
<dbReference type="RefSeq" id="WP_246014019.1">
    <property type="nucleotide sequence ID" value="NZ_SNXR01000013.1"/>
</dbReference>
<sequence>MERNNNEYERYQKAKKQVEEIKGFYVHLSSYIAVMIVLIFINLKYTPHYLWFFWSLLGWGIGLFIHAALVFKFLTFIGKDWEERKIKEFMEEEKSKNKYN</sequence>
<feature type="transmembrane region" description="Helical" evidence="1">
    <location>
        <begin position="21"/>
        <end position="43"/>
    </location>
</feature>